<reference evidence="1 2" key="3">
    <citation type="journal article" date="2022" name="Microbiol. Spectr.">
        <title>Folding features and dynamics of 3D genome architecture in plant fungal pathogens.</title>
        <authorList>
            <person name="Xia C."/>
        </authorList>
    </citation>
    <scope>NUCLEOTIDE SEQUENCE [LARGE SCALE GENOMIC DNA]</scope>
    <source>
        <strain evidence="1 2">93-210</strain>
    </source>
</reference>
<keyword evidence="2" id="KW-1185">Reference proteome</keyword>
<reference evidence="2" key="1">
    <citation type="journal article" date="2018" name="BMC Genomics">
        <title>Genomic insights into host adaptation between the wheat stripe rust pathogen (Puccinia striiformis f. sp. tritici) and the barley stripe rust pathogen (Puccinia striiformis f. sp. hordei).</title>
        <authorList>
            <person name="Xia C."/>
            <person name="Wang M."/>
            <person name="Yin C."/>
            <person name="Cornejo O.E."/>
            <person name="Hulbert S.H."/>
            <person name="Chen X."/>
        </authorList>
    </citation>
    <scope>NUCLEOTIDE SEQUENCE [LARGE SCALE GENOMIC DNA]</scope>
    <source>
        <strain evidence="2">93-210</strain>
    </source>
</reference>
<organism evidence="1 2">
    <name type="scientific">Puccinia striiformis f. sp. tritici</name>
    <dbReference type="NCBI Taxonomy" id="168172"/>
    <lineage>
        <taxon>Eukaryota</taxon>
        <taxon>Fungi</taxon>
        <taxon>Dikarya</taxon>
        <taxon>Basidiomycota</taxon>
        <taxon>Pucciniomycotina</taxon>
        <taxon>Pucciniomycetes</taxon>
        <taxon>Pucciniales</taxon>
        <taxon>Pucciniaceae</taxon>
        <taxon>Puccinia</taxon>
    </lineage>
</organism>
<proteinExistence type="predicted"/>
<evidence type="ECO:0000313" key="2">
    <source>
        <dbReference type="Proteomes" id="UP001060170"/>
    </source>
</evidence>
<protein>
    <submittedName>
        <fullName evidence="1">Uncharacterized protein</fullName>
    </submittedName>
</protein>
<comment type="caution">
    <text evidence="1">The sequence shown here is derived from an EMBL/GenBank/DDBJ whole genome shotgun (WGS) entry which is preliminary data.</text>
</comment>
<accession>A0ACC0EMF3</accession>
<sequence length="137" mass="15823">MAYSIGFPGRWETSKALAIEPNRGALPRRLNRMFPYPLRIPLDTSRSFLRRIFLQLWSRTLFLTQLARQTSIRARDFNPNTSHTRFTLAEKNQQSNTFNKIITHNMVPQGPVTHEPSSVQFSQLYRNLTGSNSISIS</sequence>
<name>A0ACC0EMF3_9BASI</name>
<dbReference type="Proteomes" id="UP001060170">
    <property type="component" value="Chromosome 4"/>
</dbReference>
<gene>
    <name evidence="1" type="ORF">MJO28_003744</name>
</gene>
<evidence type="ECO:0000313" key="1">
    <source>
        <dbReference type="EMBL" id="KAI7956649.1"/>
    </source>
</evidence>
<dbReference type="EMBL" id="CM045868">
    <property type="protein sequence ID" value="KAI7956649.1"/>
    <property type="molecule type" value="Genomic_DNA"/>
</dbReference>
<reference evidence="2" key="2">
    <citation type="journal article" date="2018" name="Mol. Plant Microbe Interact.">
        <title>Genome sequence resources for the wheat stripe rust pathogen (Puccinia striiformis f. sp. tritici) and the barley stripe rust pathogen (Puccinia striiformis f. sp. hordei).</title>
        <authorList>
            <person name="Xia C."/>
            <person name="Wang M."/>
            <person name="Yin C."/>
            <person name="Cornejo O.E."/>
            <person name="Hulbert S.H."/>
            <person name="Chen X."/>
        </authorList>
    </citation>
    <scope>NUCLEOTIDE SEQUENCE [LARGE SCALE GENOMIC DNA]</scope>
    <source>
        <strain evidence="2">93-210</strain>
    </source>
</reference>